<evidence type="ECO:0000313" key="4">
    <source>
        <dbReference type="EMBL" id="KAF2664294.1"/>
    </source>
</evidence>
<organism evidence="4 5">
    <name type="scientific">Microthyrium microscopicum</name>
    <dbReference type="NCBI Taxonomy" id="703497"/>
    <lineage>
        <taxon>Eukaryota</taxon>
        <taxon>Fungi</taxon>
        <taxon>Dikarya</taxon>
        <taxon>Ascomycota</taxon>
        <taxon>Pezizomycotina</taxon>
        <taxon>Dothideomycetes</taxon>
        <taxon>Dothideomycetes incertae sedis</taxon>
        <taxon>Microthyriales</taxon>
        <taxon>Microthyriaceae</taxon>
        <taxon>Microthyrium</taxon>
    </lineage>
</organism>
<feature type="transmembrane region" description="Helical" evidence="2">
    <location>
        <begin position="166"/>
        <end position="185"/>
    </location>
</feature>
<feature type="transmembrane region" description="Helical" evidence="2">
    <location>
        <begin position="119"/>
        <end position="137"/>
    </location>
</feature>
<evidence type="ECO:0000256" key="1">
    <source>
        <dbReference type="SAM" id="MobiDB-lite"/>
    </source>
</evidence>
<reference evidence="4" key="1">
    <citation type="journal article" date="2020" name="Stud. Mycol.">
        <title>101 Dothideomycetes genomes: a test case for predicting lifestyles and emergence of pathogens.</title>
        <authorList>
            <person name="Haridas S."/>
            <person name="Albert R."/>
            <person name="Binder M."/>
            <person name="Bloem J."/>
            <person name="Labutti K."/>
            <person name="Salamov A."/>
            <person name="Andreopoulos B."/>
            <person name="Baker S."/>
            <person name="Barry K."/>
            <person name="Bills G."/>
            <person name="Bluhm B."/>
            <person name="Cannon C."/>
            <person name="Castanera R."/>
            <person name="Culley D."/>
            <person name="Daum C."/>
            <person name="Ezra D."/>
            <person name="Gonzalez J."/>
            <person name="Henrissat B."/>
            <person name="Kuo A."/>
            <person name="Liang C."/>
            <person name="Lipzen A."/>
            <person name="Lutzoni F."/>
            <person name="Magnuson J."/>
            <person name="Mondo S."/>
            <person name="Nolan M."/>
            <person name="Ohm R."/>
            <person name="Pangilinan J."/>
            <person name="Park H.-J."/>
            <person name="Ramirez L."/>
            <person name="Alfaro M."/>
            <person name="Sun H."/>
            <person name="Tritt A."/>
            <person name="Yoshinaga Y."/>
            <person name="Zwiers L.-H."/>
            <person name="Turgeon B."/>
            <person name="Goodwin S."/>
            <person name="Spatafora J."/>
            <person name="Crous P."/>
            <person name="Grigoriev I."/>
        </authorList>
    </citation>
    <scope>NUCLEOTIDE SEQUENCE</scope>
    <source>
        <strain evidence="4">CBS 115976</strain>
    </source>
</reference>
<feature type="chain" id="PRO_5025475949" evidence="3">
    <location>
        <begin position="24"/>
        <end position="360"/>
    </location>
</feature>
<feature type="region of interest" description="Disordered" evidence="1">
    <location>
        <begin position="327"/>
        <end position="346"/>
    </location>
</feature>
<dbReference type="AlphaFoldDB" id="A0A6A6U047"/>
<keyword evidence="2" id="KW-1133">Transmembrane helix</keyword>
<dbReference type="OrthoDB" id="3009728at2759"/>
<dbReference type="Proteomes" id="UP000799302">
    <property type="component" value="Unassembled WGS sequence"/>
</dbReference>
<keyword evidence="2" id="KW-0812">Transmembrane</keyword>
<keyword evidence="3" id="KW-0732">Signal</keyword>
<feature type="transmembrane region" description="Helical" evidence="2">
    <location>
        <begin position="87"/>
        <end position="107"/>
    </location>
</feature>
<evidence type="ECO:0000313" key="5">
    <source>
        <dbReference type="Proteomes" id="UP000799302"/>
    </source>
</evidence>
<keyword evidence="5" id="KW-1185">Reference proteome</keyword>
<evidence type="ECO:0000256" key="3">
    <source>
        <dbReference type="SAM" id="SignalP"/>
    </source>
</evidence>
<feature type="transmembrane region" description="Helical" evidence="2">
    <location>
        <begin position="263"/>
        <end position="291"/>
    </location>
</feature>
<name>A0A6A6U047_9PEZI</name>
<accession>A0A6A6U047</accession>
<gene>
    <name evidence="4" type="ORF">BT63DRAFT_105445</name>
</gene>
<evidence type="ECO:0000256" key="2">
    <source>
        <dbReference type="SAM" id="Phobius"/>
    </source>
</evidence>
<dbReference type="EMBL" id="MU004243">
    <property type="protein sequence ID" value="KAF2664294.1"/>
    <property type="molecule type" value="Genomic_DNA"/>
</dbReference>
<feature type="transmembrane region" description="Helical" evidence="2">
    <location>
        <begin position="206"/>
        <end position="228"/>
    </location>
</feature>
<feature type="transmembrane region" description="Helical" evidence="2">
    <location>
        <begin position="298"/>
        <end position="317"/>
    </location>
</feature>
<feature type="signal peptide" evidence="3">
    <location>
        <begin position="1"/>
        <end position="23"/>
    </location>
</feature>
<sequence>MVQLRLIWLIWLASLFFSSPSFAVKRTKFQHWFPEYEQRWTKAVNGPCQQKVTNYILNDRTNCSAPCACAADCILQNTTASMQSQFALAQVLLGLVPVILAFIGPTIAEVAVLSTYRPVLAILLGIGSPAVNILRAVKNVDVREPLEGSQSAISQAWSKWLANQTVAAQLCMKTVTYLLALGAVYNNIRTSIYTDLRIISGWRCGAVYMPLAWSMLAVIVHGWGMIAIRVRLGTLSLPSLKSAMQSDAFKLISTTEDNSISEALFWVASVCAVVHMTYGVLVLSSLIFIGALEALQVLVLYAVSAVVCQFILLSEIATMKNDLLENPVTSGTTGQTRVPKTSQTSPRDAFRNELIRPHSL</sequence>
<keyword evidence="2" id="KW-0472">Membrane</keyword>
<protein>
    <submittedName>
        <fullName evidence="4">Uncharacterized protein</fullName>
    </submittedName>
</protein>
<proteinExistence type="predicted"/>